<keyword evidence="3" id="KW-1185">Reference proteome</keyword>
<feature type="transmembrane region" description="Helical" evidence="1">
    <location>
        <begin position="86"/>
        <end position="107"/>
    </location>
</feature>
<dbReference type="AlphaFoldDB" id="A0A0S3PPC8"/>
<sequence length="108" mass="11586">MNAVMFLAQRLSAGVLGIAIAVHLGTILYAVRGGLTAGEILGRTQGNLGFALFYAIFVVAVAVHAPIGLRNIVVEWTRWRGRSLDIAMACVMALLLWLGLRAVYAVYA</sequence>
<protein>
    <submittedName>
        <fullName evidence="2">Succinate dehydrogenase/Fumarate reductase transmembrane subunit</fullName>
    </submittedName>
</protein>
<feature type="transmembrane region" description="Helical" evidence="1">
    <location>
        <begin position="51"/>
        <end position="74"/>
    </location>
</feature>
<evidence type="ECO:0000256" key="1">
    <source>
        <dbReference type="SAM" id="Phobius"/>
    </source>
</evidence>
<keyword evidence="1" id="KW-1133">Transmembrane helix</keyword>
<dbReference type="GO" id="GO:0016020">
    <property type="term" value="C:membrane"/>
    <property type="evidence" value="ECO:0007669"/>
    <property type="project" value="InterPro"/>
</dbReference>
<gene>
    <name evidence="2" type="ORF">GJW-30_1_00137</name>
</gene>
<dbReference type="Proteomes" id="UP000236884">
    <property type="component" value="Chromosome"/>
</dbReference>
<keyword evidence="1" id="KW-0472">Membrane</keyword>
<dbReference type="OrthoDB" id="5787321at2"/>
<proteinExistence type="predicted"/>
<organism evidence="2 3">
    <name type="scientific">Variibacter gotjawalensis</name>
    <dbReference type="NCBI Taxonomy" id="1333996"/>
    <lineage>
        <taxon>Bacteria</taxon>
        <taxon>Pseudomonadati</taxon>
        <taxon>Pseudomonadota</taxon>
        <taxon>Alphaproteobacteria</taxon>
        <taxon>Hyphomicrobiales</taxon>
        <taxon>Nitrobacteraceae</taxon>
        <taxon>Variibacter</taxon>
    </lineage>
</organism>
<dbReference type="RefSeq" id="WP_096350511.1">
    <property type="nucleotide sequence ID" value="NZ_AP014946.1"/>
</dbReference>
<feature type="transmembrane region" description="Helical" evidence="1">
    <location>
        <begin position="12"/>
        <end position="31"/>
    </location>
</feature>
<keyword evidence="1 2" id="KW-0812">Transmembrane</keyword>
<reference evidence="2 3" key="1">
    <citation type="submission" date="2015-08" db="EMBL/GenBank/DDBJ databases">
        <title>Investigation of the bacterial diversity of lava forest soil.</title>
        <authorList>
            <person name="Lee J.S."/>
        </authorList>
    </citation>
    <scope>NUCLEOTIDE SEQUENCE [LARGE SCALE GENOMIC DNA]</scope>
    <source>
        <strain evidence="2 3">GJW-30</strain>
    </source>
</reference>
<dbReference type="EMBL" id="AP014946">
    <property type="protein sequence ID" value="BAT57630.1"/>
    <property type="molecule type" value="Genomic_DNA"/>
</dbReference>
<dbReference type="KEGG" id="vgo:GJW-30_1_00137"/>
<accession>A0A0S3PPC8</accession>
<dbReference type="InterPro" id="IPR034804">
    <property type="entry name" value="SQR/QFR_C/D"/>
</dbReference>
<evidence type="ECO:0000313" key="2">
    <source>
        <dbReference type="EMBL" id="BAT57630.1"/>
    </source>
</evidence>
<dbReference type="Gene3D" id="1.20.1300.10">
    <property type="entry name" value="Fumarate reductase/succinate dehydrogenase, transmembrane subunit"/>
    <property type="match status" value="1"/>
</dbReference>
<name>A0A0S3PPC8_9BRAD</name>
<evidence type="ECO:0000313" key="3">
    <source>
        <dbReference type="Proteomes" id="UP000236884"/>
    </source>
</evidence>
<dbReference type="SUPFAM" id="SSF81343">
    <property type="entry name" value="Fumarate reductase respiratory complex transmembrane subunits"/>
    <property type="match status" value="1"/>
</dbReference>